<dbReference type="PANTHER" id="PTHR10398:SF2">
    <property type="entry name" value="AFADIN"/>
    <property type="match status" value="1"/>
</dbReference>
<dbReference type="InterPro" id="IPR000159">
    <property type="entry name" value="RA_dom"/>
</dbReference>
<dbReference type="GO" id="GO:0007165">
    <property type="term" value="P:signal transduction"/>
    <property type="evidence" value="ECO:0007669"/>
    <property type="project" value="InterPro"/>
</dbReference>
<dbReference type="Gene3D" id="2.60.200.20">
    <property type="match status" value="1"/>
</dbReference>
<gene>
    <name evidence="3" type="ORF">GBAR_LOCUS23635</name>
</gene>
<feature type="compositionally biased region" description="Basic residues" evidence="1">
    <location>
        <begin position="153"/>
        <end position="162"/>
    </location>
</feature>
<dbReference type="InterPro" id="IPR029071">
    <property type="entry name" value="Ubiquitin-like_domsf"/>
</dbReference>
<dbReference type="InterPro" id="IPR000253">
    <property type="entry name" value="FHA_dom"/>
</dbReference>
<evidence type="ECO:0000313" key="3">
    <source>
        <dbReference type="EMBL" id="CAI8042625.1"/>
    </source>
</evidence>
<sequence>MARRVAREEYEHLCWMIKKWNRDRLELFEITMPNENLEFEGIMRFYFQNNTKEMEQKVATKCIRVSNTANTDSVIEALVQKFRPDLRMLSSHSSYALYEVHSNEEERRMESDEYPLMVQLGWVNGEKEGRFLLRLEADGGGRKGDNRNTANKRPVKRSKKVKREREGIVPEDIEGKGRIARSLYNVMPESKFTRSITKRNERNGRLQGRDAPEDTLRVYADSLLPNGPCKSLLISANDTCAQVVKSSLDKYGITEDPSEFCLVQVVIPSGRASESNPQVNMDYSEFVLGDNERPLQWKGEGMGGKGEVVQFHLRRKDSFSFMQRPHSSSHSRSRSQSPDDADDLSLPALVEIFLDAHPQQRPHRFLLSAETTEIGSSSAFSVGNTDPRGHLCLSSPSIRPRHCVVKFNGQSYTIAPLDKSAQIFINSDPIHGIHVLEHNSVVRLGEYKLFRFFAPMPPPLGVAASNGVKTTWQNSNSNHDGYELSSHGGGGGDVSRAKSVENIRHSHLADEIQQSSVPRRLRGKAFSEYDLQAQMVGEEEEEEEEGERRERERKRSDPRTNSQLDDRVRHYNLAL</sequence>
<dbReference type="GO" id="GO:0005912">
    <property type="term" value="C:adherens junction"/>
    <property type="evidence" value="ECO:0007669"/>
    <property type="project" value="TreeGrafter"/>
</dbReference>
<dbReference type="SUPFAM" id="SSF54236">
    <property type="entry name" value="Ubiquitin-like"/>
    <property type="match status" value="2"/>
</dbReference>
<dbReference type="PROSITE" id="PS50200">
    <property type="entry name" value="RA"/>
    <property type="match status" value="2"/>
</dbReference>
<feature type="compositionally biased region" description="Basic and acidic residues" evidence="1">
    <location>
        <begin position="546"/>
        <end position="569"/>
    </location>
</feature>
<dbReference type="AlphaFoldDB" id="A0AA35X8Y6"/>
<organism evidence="3 4">
    <name type="scientific">Geodia barretti</name>
    <name type="common">Barrett's horny sponge</name>
    <dbReference type="NCBI Taxonomy" id="519541"/>
    <lineage>
        <taxon>Eukaryota</taxon>
        <taxon>Metazoa</taxon>
        <taxon>Porifera</taxon>
        <taxon>Demospongiae</taxon>
        <taxon>Heteroscleromorpha</taxon>
        <taxon>Tetractinellida</taxon>
        <taxon>Astrophorina</taxon>
        <taxon>Geodiidae</taxon>
        <taxon>Geodia</taxon>
    </lineage>
</organism>
<dbReference type="InterPro" id="IPR008984">
    <property type="entry name" value="SMAD_FHA_dom_sf"/>
</dbReference>
<evidence type="ECO:0000256" key="1">
    <source>
        <dbReference type="SAM" id="MobiDB-lite"/>
    </source>
</evidence>
<dbReference type="Pfam" id="PF00788">
    <property type="entry name" value="RA"/>
    <property type="match status" value="2"/>
</dbReference>
<dbReference type="Pfam" id="PF00498">
    <property type="entry name" value="FHA"/>
    <property type="match status" value="1"/>
</dbReference>
<dbReference type="GO" id="GO:0032880">
    <property type="term" value="P:regulation of protein localization"/>
    <property type="evidence" value="ECO:0007669"/>
    <property type="project" value="TreeGrafter"/>
</dbReference>
<keyword evidence="4" id="KW-1185">Reference proteome</keyword>
<dbReference type="SUPFAM" id="SSF49879">
    <property type="entry name" value="SMAD/FHA domain"/>
    <property type="match status" value="1"/>
</dbReference>
<dbReference type="InterPro" id="IPR028842">
    <property type="entry name" value="Afadin"/>
</dbReference>
<dbReference type="Proteomes" id="UP001174909">
    <property type="component" value="Unassembled WGS sequence"/>
</dbReference>
<feature type="region of interest" description="Disordered" evidence="1">
    <location>
        <begin position="138"/>
        <end position="164"/>
    </location>
</feature>
<name>A0AA35X8Y6_GEOBA</name>
<dbReference type="PANTHER" id="PTHR10398">
    <property type="entry name" value="AFADIN"/>
    <property type="match status" value="1"/>
</dbReference>
<evidence type="ECO:0000259" key="2">
    <source>
        <dbReference type="PROSITE" id="PS50200"/>
    </source>
</evidence>
<proteinExistence type="predicted"/>
<comment type="caution">
    <text evidence="3">The sequence shown here is derived from an EMBL/GenBank/DDBJ whole genome shotgun (WGS) entry which is preliminary data.</text>
</comment>
<dbReference type="Gene3D" id="3.10.20.90">
    <property type="entry name" value="Phosphatidylinositol 3-kinase Catalytic Subunit, Chain A, domain 1"/>
    <property type="match status" value="2"/>
</dbReference>
<feature type="domain" description="Ras-associating" evidence="2">
    <location>
        <begin position="39"/>
        <end position="138"/>
    </location>
</feature>
<feature type="domain" description="Ras-associating" evidence="2">
    <location>
        <begin position="212"/>
        <end position="318"/>
    </location>
</feature>
<evidence type="ECO:0000313" key="4">
    <source>
        <dbReference type="Proteomes" id="UP001174909"/>
    </source>
</evidence>
<dbReference type="GO" id="GO:0050839">
    <property type="term" value="F:cell adhesion molecule binding"/>
    <property type="evidence" value="ECO:0007669"/>
    <property type="project" value="TreeGrafter"/>
</dbReference>
<accession>A0AA35X8Y6</accession>
<feature type="region of interest" description="Disordered" evidence="1">
    <location>
        <begin position="533"/>
        <end position="575"/>
    </location>
</feature>
<dbReference type="EMBL" id="CASHTH010003275">
    <property type="protein sequence ID" value="CAI8042625.1"/>
    <property type="molecule type" value="Genomic_DNA"/>
</dbReference>
<feature type="region of interest" description="Disordered" evidence="1">
    <location>
        <begin position="471"/>
        <end position="496"/>
    </location>
</feature>
<dbReference type="SMART" id="SM00314">
    <property type="entry name" value="RA"/>
    <property type="match status" value="2"/>
</dbReference>
<feature type="region of interest" description="Disordered" evidence="1">
    <location>
        <begin position="321"/>
        <end position="342"/>
    </location>
</feature>
<protein>
    <submittedName>
        <fullName evidence="3">Afadin</fullName>
    </submittedName>
</protein>
<reference evidence="3" key="1">
    <citation type="submission" date="2023-03" db="EMBL/GenBank/DDBJ databases">
        <authorList>
            <person name="Steffen K."/>
            <person name="Cardenas P."/>
        </authorList>
    </citation>
    <scope>NUCLEOTIDE SEQUENCE</scope>
</reference>